<dbReference type="AlphaFoldDB" id="A0AAN8GF89"/>
<evidence type="ECO:0000256" key="8">
    <source>
        <dbReference type="ARBA" id="ARBA00023034"/>
    </source>
</evidence>
<dbReference type="Gene3D" id="3.90.550.50">
    <property type="match status" value="1"/>
</dbReference>
<dbReference type="PROSITE" id="PS51257">
    <property type="entry name" value="PROKAR_LIPOPROTEIN"/>
    <property type="match status" value="1"/>
</dbReference>
<dbReference type="EC" id="2.4.1.-" evidence="10"/>
<reference evidence="11 12" key="1">
    <citation type="submission" date="2019-10" db="EMBL/GenBank/DDBJ databases">
        <title>Assembly and Annotation for the nematode Trichostrongylus colubriformis.</title>
        <authorList>
            <person name="Martin J."/>
        </authorList>
    </citation>
    <scope>NUCLEOTIDE SEQUENCE [LARGE SCALE GENOMIC DNA]</scope>
    <source>
        <strain evidence="11">G859</strain>
        <tissue evidence="11">Whole worm</tissue>
    </source>
</reference>
<keyword evidence="9 10" id="KW-0472">Membrane</keyword>
<name>A0AAN8GF89_TRICO</name>
<comment type="subcellular location">
    <subcellularLocation>
        <location evidence="1 10">Golgi apparatus membrane</location>
        <topology evidence="1 10">Single-pass type II membrane protein</topology>
    </subcellularLocation>
</comment>
<sequence length="389" mass="45229">MAIQSRSKHMWFTFSKRQRQFFALLVVVILACIIYKAYLHIYSRMLNNVYQWTVSQAARRGKYNSTDGEVAHGEAFSRFPNFSYEDYYDAENSYGQRHGRHDIQSINLQMWQLNKEKSFFDPRLAPINFTIVPNASLCSEVRLVVVVHVRAEDAPSRNYWRDTYGVRDLKSQSNYSILFSIGKPSTLSDQEKIEEEAAECGDILQTDYKDAYRNLTLKHLAELRYLTMACPKNVVVLKMDDDIAWNVQNVSTFIRNNITSEELYCARLDLAPIRNNASKWYATMEEWSEPMYPPYCSGWCYLAPITVVERLISVAHSQRFFWIDDVFITGVLRKAANVSIAKARLNKHIYYYIGRQSATRAAKYSKRGKINANRLSNSSMKYHGKLTYV</sequence>
<evidence type="ECO:0000256" key="5">
    <source>
        <dbReference type="ARBA" id="ARBA00022692"/>
    </source>
</evidence>
<evidence type="ECO:0000256" key="9">
    <source>
        <dbReference type="ARBA" id="ARBA00023136"/>
    </source>
</evidence>
<keyword evidence="6 10" id="KW-0735">Signal-anchor</keyword>
<dbReference type="GO" id="GO:0016758">
    <property type="term" value="F:hexosyltransferase activity"/>
    <property type="evidence" value="ECO:0007669"/>
    <property type="project" value="InterPro"/>
</dbReference>
<evidence type="ECO:0000256" key="6">
    <source>
        <dbReference type="ARBA" id="ARBA00022968"/>
    </source>
</evidence>
<keyword evidence="8 10" id="KW-0333">Golgi apparatus</keyword>
<dbReference type="InterPro" id="IPR002659">
    <property type="entry name" value="Glyco_trans_31"/>
</dbReference>
<dbReference type="PANTHER" id="PTHR11214">
    <property type="entry name" value="BETA-1,3-N-ACETYLGLUCOSAMINYLTRANSFERASE"/>
    <property type="match status" value="1"/>
</dbReference>
<proteinExistence type="inferred from homology"/>
<evidence type="ECO:0000256" key="3">
    <source>
        <dbReference type="ARBA" id="ARBA00022676"/>
    </source>
</evidence>
<evidence type="ECO:0000313" key="11">
    <source>
        <dbReference type="EMBL" id="KAK5986573.1"/>
    </source>
</evidence>
<dbReference type="GO" id="GO:0006493">
    <property type="term" value="P:protein O-linked glycosylation"/>
    <property type="evidence" value="ECO:0007669"/>
    <property type="project" value="TreeGrafter"/>
</dbReference>
<evidence type="ECO:0000313" key="12">
    <source>
        <dbReference type="Proteomes" id="UP001331761"/>
    </source>
</evidence>
<comment type="caution">
    <text evidence="11">The sequence shown here is derived from an EMBL/GenBank/DDBJ whole genome shotgun (WGS) entry which is preliminary data.</text>
</comment>
<evidence type="ECO:0000256" key="1">
    <source>
        <dbReference type="ARBA" id="ARBA00004323"/>
    </source>
</evidence>
<evidence type="ECO:0000256" key="7">
    <source>
        <dbReference type="ARBA" id="ARBA00022989"/>
    </source>
</evidence>
<evidence type="ECO:0000256" key="4">
    <source>
        <dbReference type="ARBA" id="ARBA00022679"/>
    </source>
</evidence>
<dbReference type="EMBL" id="WIXE01000454">
    <property type="protein sequence ID" value="KAK5986573.1"/>
    <property type="molecule type" value="Genomic_DNA"/>
</dbReference>
<dbReference type="Pfam" id="PF01762">
    <property type="entry name" value="Galactosyl_T"/>
    <property type="match status" value="1"/>
</dbReference>
<evidence type="ECO:0000256" key="2">
    <source>
        <dbReference type="ARBA" id="ARBA00008661"/>
    </source>
</evidence>
<keyword evidence="12" id="KW-1185">Reference proteome</keyword>
<evidence type="ECO:0000256" key="10">
    <source>
        <dbReference type="RuleBase" id="RU363063"/>
    </source>
</evidence>
<keyword evidence="5 10" id="KW-0812">Transmembrane</keyword>
<dbReference type="GO" id="GO:0000139">
    <property type="term" value="C:Golgi membrane"/>
    <property type="evidence" value="ECO:0007669"/>
    <property type="project" value="UniProtKB-SubCell"/>
</dbReference>
<organism evidence="11 12">
    <name type="scientific">Trichostrongylus colubriformis</name>
    <name type="common">Black scour worm</name>
    <dbReference type="NCBI Taxonomy" id="6319"/>
    <lineage>
        <taxon>Eukaryota</taxon>
        <taxon>Metazoa</taxon>
        <taxon>Ecdysozoa</taxon>
        <taxon>Nematoda</taxon>
        <taxon>Chromadorea</taxon>
        <taxon>Rhabditida</taxon>
        <taxon>Rhabditina</taxon>
        <taxon>Rhabditomorpha</taxon>
        <taxon>Strongyloidea</taxon>
        <taxon>Trichostrongylidae</taxon>
        <taxon>Trichostrongylus</taxon>
    </lineage>
</organism>
<feature type="transmembrane region" description="Helical" evidence="10">
    <location>
        <begin position="21"/>
        <end position="39"/>
    </location>
</feature>
<accession>A0AAN8GF89</accession>
<gene>
    <name evidence="11" type="ORF">GCK32_008767</name>
</gene>
<keyword evidence="7 10" id="KW-1133">Transmembrane helix</keyword>
<dbReference type="PANTHER" id="PTHR11214:SF235">
    <property type="entry name" value="HEXOSYLTRANSFERASE"/>
    <property type="match status" value="1"/>
</dbReference>
<keyword evidence="3 10" id="KW-0328">Glycosyltransferase</keyword>
<dbReference type="Proteomes" id="UP001331761">
    <property type="component" value="Unassembled WGS sequence"/>
</dbReference>
<comment type="similarity">
    <text evidence="2 10">Belongs to the glycosyltransferase 31 family.</text>
</comment>
<keyword evidence="4" id="KW-0808">Transferase</keyword>
<protein>
    <recommendedName>
        <fullName evidence="10">Hexosyltransferase</fullName>
        <ecNumber evidence="10">2.4.1.-</ecNumber>
    </recommendedName>
</protein>